<keyword evidence="1" id="KW-0433">Leucine-rich repeat</keyword>
<dbReference type="AlphaFoldDB" id="S4RS09"/>
<dbReference type="PANTHER" id="PTHR48051:SF39">
    <property type="entry name" value="P53-INDUCED DEATH DOMAIN PROTEIN 1"/>
    <property type="match status" value="1"/>
</dbReference>
<dbReference type="GO" id="GO:0007165">
    <property type="term" value="P:signal transduction"/>
    <property type="evidence" value="ECO:0007669"/>
    <property type="project" value="InterPro"/>
</dbReference>
<dbReference type="HOGENOM" id="CLU_017883_0_0_1"/>
<dbReference type="SMART" id="SM00369">
    <property type="entry name" value="LRR_TYP"/>
    <property type="match status" value="7"/>
</dbReference>
<accession>S4RS09</accession>
<dbReference type="OMA" id="YPGGCHR"/>
<dbReference type="FunFam" id="1.10.533.10:FF:000088">
    <property type="entry name" value="P53-induced death domain protein 1"/>
    <property type="match status" value="1"/>
</dbReference>
<dbReference type="GO" id="GO:0005737">
    <property type="term" value="C:cytoplasm"/>
    <property type="evidence" value="ECO:0007669"/>
    <property type="project" value="TreeGrafter"/>
</dbReference>
<sequence length="882" mass="98496">MALEDTDALRLQLYFAGNSLNLDSYLNGVDIFLHLLQQCWPKVATLENLRLGTNVPESSLAKALSGVCRLYALRSLAMRGGIARNDHGAGIAGSLVRLPDDIFSNLCHLTHLELSCNRLISLPPTLRGLTSLSILFLANNSLQELPDWLGQLRSLTRLSVKDNHLCSVPPSSLEGLSALCWLDLSNNRLETLPEELGSLHCLEDLDVSRNSLASLPASLSGMNRLKSLFLHDNRLISVPASLASLPALSRLDLCNNSLRFVPPEVAQLPFTQLKGNPIGRPETPPLHGTFEKHIDEPKMIKIKLLSDHSSMTVGPGGLLAWLPCGVRLRFPAGAVDTETSVTCDVRPPDPTIVRLNDHELLLSSILVLQPHGITFGKEVDITVPYEEVQDGPKREAVMRTFDCNNWSNLETKLKRDKSTLRVWWRWQGCSVAQCSMLHFSYFLVVARLVEDSCSVPPEGTQLFSSVNPGVHLLFPPGAVEETRQVRMQVLPVDDDEMRQVVGDETMISPVLILSQSPASTFLKPVKIRLPLPPGVSGFKLDPGKLHVLHGDPHTGDWEDITRDLKLEFTYLYAIFEVSEFSLYWLWYMTQDYVGTAAKKAYELLRRWRVCFLAMQLKRDPELVLLRCLPYKKVDPTLKTLRKKYIGPQPSEMVEILEGEEFYAAFEGGIEVHTDLPRSSEGRLAFVFYAKQKNMKEVYVKSQDSRERGPVKGQVSFYRGELPTALPEEAVGKRKGPDSTWLATLPIKLPPSMVLTRPPPRWITFSFPPLDLGNPETGYLTETNLRTIASRIGLEWHEIGTNLGLKQSQLERIKYDNSGNLDQQIMKMLVTWARGAGGEGGDAVSRLIRALKASNRTDLSEEVASTVELGRQKYQAQLSHSNL</sequence>
<dbReference type="STRING" id="7757.ENSPMAP00000007996"/>
<dbReference type="Ensembl" id="ENSPMAT00000008032.1">
    <property type="protein sequence ID" value="ENSPMAP00000007996.1"/>
    <property type="gene ID" value="ENSPMAG00000007265.1"/>
</dbReference>
<evidence type="ECO:0000256" key="1">
    <source>
        <dbReference type="ARBA" id="ARBA00022614"/>
    </source>
</evidence>
<feature type="domain" description="ZU5" evidence="4">
    <location>
        <begin position="449"/>
        <end position="589"/>
    </location>
</feature>
<reference evidence="5" key="2">
    <citation type="submission" date="2025-09" db="UniProtKB">
        <authorList>
            <consortium name="Ensembl"/>
        </authorList>
    </citation>
    <scope>IDENTIFICATION</scope>
</reference>
<dbReference type="Pfam" id="PF00531">
    <property type="entry name" value="Death"/>
    <property type="match status" value="1"/>
</dbReference>
<dbReference type="Gene3D" id="1.10.533.10">
    <property type="entry name" value="Death Domain, Fas"/>
    <property type="match status" value="1"/>
</dbReference>
<evidence type="ECO:0000259" key="4">
    <source>
        <dbReference type="PROSITE" id="PS51145"/>
    </source>
</evidence>
<dbReference type="InterPro" id="IPR032675">
    <property type="entry name" value="LRR_dom_sf"/>
</dbReference>
<evidence type="ECO:0000313" key="5">
    <source>
        <dbReference type="Ensembl" id="ENSPMAP00000007996.1"/>
    </source>
</evidence>
<dbReference type="InterPro" id="IPR050216">
    <property type="entry name" value="LRR_domain-containing"/>
</dbReference>
<feature type="domain" description="Death" evidence="3">
    <location>
        <begin position="780"/>
        <end position="866"/>
    </location>
</feature>
<keyword evidence="2" id="KW-0677">Repeat</keyword>
<dbReference type="InterPro" id="IPR011029">
    <property type="entry name" value="DEATH-like_dom_sf"/>
</dbReference>
<evidence type="ECO:0000256" key="2">
    <source>
        <dbReference type="ARBA" id="ARBA00022737"/>
    </source>
</evidence>
<dbReference type="PANTHER" id="PTHR48051">
    <property type="match status" value="1"/>
</dbReference>
<dbReference type="InterPro" id="IPR003591">
    <property type="entry name" value="Leu-rich_rpt_typical-subtyp"/>
</dbReference>
<dbReference type="SMART" id="SM00005">
    <property type="entry name" value="DEATH"/>
    <property type="match status" value="1"/>
</dbReference>
<dbReference type="InterPro" id="IPR000906">
    <property type="entry name" value="ZU5_dom"/>
</dbReference>
<name>S4RS09_PETMA</name>
<dbReference type="Pfam" id="PF13855">
    <property type="entry name" value="LRR_8"/>
    <property type="match status" value="2"/>
</dbReference>
<evidence type="ECO:0000259" key="3">
    <source>
        <dbReference type="PROSITE" id="PS50017"/>
    </source>
</evidence>
<dbReference type="Gene3D" id="2.60.220.30">
    <property type="match status" value="2"/>
</dbReference>
<reference evidence="5" key="1">
    <citation type="submission" date="2025-08" db="UniProtKB">
        <authorList>
            <consortium name="Ensembl"/>
        </authorList>
    </citation>
    <scope>IDENTIFICATION</scope>
</reference>
<dbReference type="FunFam" id="2.60.220.30:FF:000011">
    <property type="entry name" value="P53-induced death domain protein 1"/>
    <property type="match status" value="1"/>
</dbReference>
<protein>
    <submittedName>
        <fullName evidence="5">P53-induced death domain protein 1</fullName>
    </submittedName>
</protein>
<dbReference type="PROSITE" id="PS50017">
    <property type="entry name" value="DEATH_DOMAIN"/>
    <property type="match status" value="1"/>
</dbReference>
<dbReference type="SMART" id="SM00364">
    <property type="entry name" value="LRR_BAC"/>
    <property type="match status" value="6"/>
</dbReference>
<dbReference type="SUPFAM" id="SSF52058">
    <property type="entry name" value="L domain-like"/>
    <property type="match status" value="1"/>
</dbReference>
<dbReference type="GeneTree" id="ENSGT00940000161780"/>
<feature type="domain" description="ZU5" evidence="4">
    <location>
        <begin position="307"/>
        <end position="448"/>
    </location>
</feature>
<organism evidence="5">
    <name type="scientific">Petromyzon marinus</name>
    <name type="common">Sea lamprey</name>
    <dbReference type="NCBI Taxonomy" id="7757"/>
    <lineage>
        <taxon>Eukaryota</taxon>
        <taxon>Metazoa</taxon>
        <taxon>Chordata</taxon>
        <taxon>Craniata</taxon>
        <taxon>Vertebrata</taxon>
        <taxon>Cyclostomata</taxon>
        <taxon>Hyperoartia</taxon>
        <taxon>Petromyzontiformes</taxon>
        <taxon>Petromyzontidae</taxon>
        <taxon>Petromyzon</taxon>
    </lineage>
</organism>
<proteinExistence type="predicted"/>
<dbReference type="PROSITE" id="PS51145">
    <property type="entry name" value="ZU5"/>
    <property type="match status" value="2"/>
</dbReference>
<dbReference type="InterPro" id="IPR000488">
    <property type="entry name" value="Death_dom"/>
</dbReference>
<dbReference type="PROSITE" id="PS51450">
    <property type="entry name" value="LRR"/>
    <property type="match status" value="2"/>
</dbReference>
<dbReference type="InterPro" id="IPR001611">
    <property type="entry name" value="Leu-rich_rpt"/>
</dbReference>
<dbReference type="Gene3D" id="3.80.10.10">
    <property type="entry name" value="Ribonuclease Inhibitor"/>
    <property type="match status" value="2"/>
</dbReference>
<dbReference type="SUPFAM" id="SSF47986">
    <property type="entry name" value="DEATH domain"/>
    <property type="match status" value="1"/>
</dbReference>
<dbReference type="Pfam" id="PF00791">
    <property type="entry name" value="ZU5"/>
    <property type="match status" value="2"/>
</dbReference>